<reference evidence="2 3" key="1">
    <citation type="submission" date="2018-03" db="EMBL/GenBank/DDBJ databases">
        <title>Genomic Encyclopedia of Archaeal and Bacterial Type Strains, Phase II (KMG-II): from individual species to whole genera.</title>
        <authorList>
            <person name="Goeker M."/>
        </authorList>
    </citation>
    <scope>NUCLEOTIDE SEQUENCE [LARGE SCALE GENOMIC DNA]</scope>
    <source>
        <strain evidence="2 3">DSM 24859</strain>
    </source>
</reference>
<dbReference type="Proteomes" id="UP000240971">
    <property type="component" value="Unassembled WGS sequence"/>
</dbReference>
<accession>A0A2P8HK32</accession>
<dbReference type="RefSeq" id="WP_106529346.1">
    <property type="nucleotide sequence ID" value="NZ_PYAW01000003.1"/>
</dbReference>
<evidence type="ECO:0000313" key="3">
    <source>
        <dbReference type="Proteomes" id="UP000240971"/>
    </source>
</evidence>
<protein>
    <recommendedName>
        <fullName evidence="4">GLPGLI family protein</fullName>
    </recommendedName>
</protein>
<proteinExistence type="predicted"/>
<evidence type="ECO:0000256" key="1">
    <source>
        <dbReference type="SAM" id="SignalP"/>
    </source>
</evidence>
<keyword evidence="3" id="KW-1185">Reference proteome</keyword>
<sequence length="288" mass="32021">MNKRVLLLLACILCVNTIQAQFLKKMKDKVHSLTTARVDSTEEEEGPYETTNLKPVNENPSLIIGGNDQVQVDSVYEFDIAVYQETEAWQGNQRVIKGGEDVVIYYSSAAPQLGVHLISKSTGARYQFYADFAKGSQLSITAIHKIGSGTREKLDLQTMEPVYPGETGYLNQLVKTGDKKVIAGIVCEEYQANNARSDSGKVNITSRALIGARVWVPMQPHTLFPGYAFIPENYKDQIETMLIAGSYPPVAMPLEMLLEYSNGDKVITYTTDIVRGENRKIAVMDVIR</sequence>
<organism evidence="2 3">
    <name type="scientific">Chitinophaga niastensis</name>
    <dbReference type="NCBI Taxonomy" id="536980"/>
    <lineage>
        <taxon>Bacteria</taxon>
        <taxon>Pseudomonadati</taxon>
        <taxon>Bacteroidota</taxon>
        <taxon>Chitinophagia</taxon>
        <taxon>Chitinophagales</taxon>
        <taxon>Chitinophagaceae</taxon>
        <taxon>Chitinophaga</taxon>
    </lineage>
</organism>
<name>A0A2P8HK32_CHINA</name>
<feature type="chain" id="PRO_5015162877" description="GLPGLI family protein" evidence="1">
    <location>
        <begin position="21"/>
        <end position="288"/>
    </location>
</feature>
<evidence type="ECO:0008006" key="4">
    <source>
        <dbReference type="Google" id="ProtNLM"/>
    </source>
</evidence>
<dbReference type="EMBL" id="PYAW01000003">
    <property type="protein sequence ID" value="PSL46574.1"/>
    <property type="molecule type" value="Genomic_DNA"/>
</dbReference>
<feature type="signal peptide" evidence="1">
    <location>
        <begin position="1"/>
        <end position="20"/>
    </location>
</feature>
<gene>
    <name evidence="2" type="ORF">CLV51_103555</name>
</gene>
<evidence type="ECO:0000313" key="2">
    <source>
        <dbReference type="EMBL" id="PSL46574.1"/>
    </source>
</evidence>
<dbReference type="OrthoDB" id="662571at2"/>
<dbReference type="AlphaFoldDB" id="A0A2P8HK32"/>
<comment type="caution">
    <text evidence="2">The sequence shown here is derived from an EMBL/GenBank/DDBJ whole genome shotgun (WGS) entry which is preliminary data.</text>
</comment>
<keyword evidence="1" id="KW-0732">Signal</keyword>